<keyword evidence="2" id="KW-1185">Reference proteome</keyword>
<evidence type="ECO:0000313" key="2">
    <source>
        <dbReference type="Proteomes" id="UP000217289"/>
    </source>
</evidence>
<organism evidence="1 2">
    <name type="scientific">Melittangium boletus DSM 14713</name>
    <dbReference type="NCBI Taxonomy" id="1294270"/>
    <lineage>
        <taxon>Bacteria</taxon>
        <taxon>Pseudomonadati</taxon>
        <taxon>Myxococcota</taxon>
        <taxon>Myxococcia</taxon>
        <taxon>Myxococcales</taxon>
        <taxon>Cystobacterineae</taxon>
        <taxon>Archangiaceae</taxon>
        <taxon>Melittangium</taxon>
    </lineage>
</organism>
<dbReference type="Proteomes" id="UP000217289">
    <property type="component" value="Chromosome"/>
</dbReference>
<dbReference type="AlphaFoldDB" id="A0A250I649"/>
<protein>
    <submittedName>
        <fullName evidence="1">Uncharacterized protein</fullName>
    </submittedName>
</protein>
<dbReference type="KEGG" id="mbd:MEBOL_000767"/>
<evidence type="ECO:0000313" key="1">
    <source>
        <dbReference type="EMBL" id="ATB27329.1"/>
    </source>
</evidence>
<name>A0A250I649_9BACT</name>
<accession>A0A250I649</accession>
<proteinExistence type="predicted"/>
<sequence length="100" mass="10868">MSPIRCPCSSPQDDLGWWLGPGFFGTGLPSPKPPLMEGCSPHDSAPGEELILEIGPHTVLEFEWKCAWHSFRGPARIEQGITVDALRTALIQCDAEGAPR</sequence>
<dbReference type="EMBL" id="CP022163">
    <property type="protein sequence ID" value="ATB27329.1"/>
    <property type="molecule type" value="Genomic_DNA"/>
</dbReference>
<reference evidence="1 2" key="1">
    <citation type="submission" date="2017-06" db="EMBL/GenBank/DDBJ databases">
        <authorList>
            <person name="Kim H.J."/>
            <person name="Triplett B.A."/>
        </authorList>
    </citation>
    <scope>NUCLEOTIDE SEQUENCE [LARGE SCALE GENOMIC DNA]</scope>
    <source>
        <strain evidence="1 2">DSM 14713</strain>
    </source>
</reference>
<gene>
    <name evidence="1" type="ORF">MEBOL_000767</name>
</gene>